<feature type="transmembrane region" description="Helical" evidence="2">
    <location>
        <begin position="384"/>
        <end position="406"/>
    </location>
</feature>
<feature type="region of interest" description="Disordered" evidence="1">
    <location>
        <begin position="173"/>
        <end position="245"/>
    </location>
</feature>
<reference evidence="4 5" key="1">
    <citation type="submission" date="2018-09" db="EMBL/GenBank/DDBJ databases">
        <title>YIM 75507 draft genome.</title>
        <authorList>
            <person name="Tang S."/>
            <person name="Feng Y."/>
        </authorList>
    </citation>
    <scope>NUCLEOTIDE SEQUENCE [LARGE SCALE GENOMIC DNA]</scope>
    <source>
        <strain evidence="4 5">YIM 75507</strain>
    </source>
</reference>
<evidence type="ECO:0000313" key="4">
    <source>
        <dbReference type="EMBL" id="RJL33472.1"/>
    </source>
</evidence>
<evidence type="ECO:0000256" key="1">
    <source>
        <dbReference type="SAM" id="MobiDB-lite"/>
    </source>
</evidence>
<dbReference type="Proteomes" id="UP000265768">
    <property type="component" value="Unassembled WGS sequence"/>
</dbReference>
<feature type="compositionally biased region" description="Low complexity" evidence="1">
    <location>
        <begin position="61"/>
        <end position="86"/>
    </location>
</feature>
<protein>
    <submittedName>
        <fullName evidence="4">CPBP family intramembrane metalloprotease</fullName>
    </submittedName>
</protein>
<feature type="compositionally biased region" description="Pro residues" evidence="1">
    <location>
        <begin position="24"/>
        <end position="33"/>
    </location>
</feature>
<organism evidence="4 5">
    <name type="scientific">Bailinhaonella thermotolerans</name>
    <dbReference type="NCBI Taxonomy" id="1070861"/>
    <lineage>
        <taxon>Bacteria</taxon>
        <taxon>Bacillati</taxon>
        <taxon>Actinomycetota</taxon>
        <taxon>Actinomycetes</taxon>
        <taxon>Streptosporangiales</taxon>
        <taxon>Streptosporangiaceae</taxon>
        <taxon>Bailinhaonella</taxon>
    </lineage>
</organism>
<dbReference type="GO" id="GO:0006508">
    <property type="term" value="P:proteolysis"/>
    <property type="evidence" value="ECO:0007669"/>
    <property type="project" value="UniProtKB-KW"/>
</dbReference>
<dbReference type="EMBL" id="QZEY01000003">
    <property type="protein sequence ID" value="RJL33472.1"/>
    <property type="molecule type" value="Genomic_DNA"/>
</dbReference>
<dbReference type="GO" id="GO:0004175">
    <property type="term" value="F:endopeptidase activity"/>
    <property type="evidence" value="ECO:0007669"/>
    <property type="project" value="UniProtKB-ARBA"/>
</dbReference>
<feature type="compositionally biased region" description="Low complexity" evidence="1">
    <location>
        <begin position="123"/>
        <end position="137"/>
    </location>
</feature>
<dbReference type="InterPro" id="IPR003675">
    <property type="entry name" value="Rce1/LyrA-like_dom"/>
</dbReference>
<dbReference type="GO" id="GO:0080120">
    <property type="term" value="P:CAAX-box protein maturation"/>
    <property type="evidence" value="ECO:0007669"/>
    <property type="project" value="UniProtKB-ARBA"/>
</dbReference>
<feature type="transmembrane region" description="Helical" evidence="2">
    <location>
        <begin position="264"/>
        <end position="291"/>
    </location>
</feature>
<keyword evidence="2" id="KW-1133">Transmembrane helix</keyword>
<name>A0A3A4BG55_9ACTN</name>
<feature type="transmembrane region" description="Helical" evidence="2">
    <location>
        <begin position="351"/>
        <end position="372"/>
    </location>
</feature>
<feature type="region of interest" description="Disordered" evidence="1">
    <location>
        <begin position="1"/>
        <end position="155"/>
    </location>
</feature>
<dbReference type="RefSeq" id="WP_119926431.1">
    <property type="nucleotide sequence ID" value="NZ_QZEY01000003.1"/>
</dbReference>
<feature type="transmembrane region" description="Helical" evidence="2">
    <location>
        <begin position="418"/>
        <end position="443"/>
    </location>
</feature>
<proteinExistence type="predicted"/>
<keyword evidence="2" id="KW-0472">Membrane</keyword>
<feature type="transmembrane region" description="Helical" evidence="2">
    <location>
        <begin position="311"/>
        <end position="331"/>
    </location>
</feature>
<evidence type="ECO:0000259" key="3">
    <source>
        <dbReference type="Pfam" id="PF02517"/>
    </source>
</evidence>
<keyword evidence="5" id="KW-1185">Reference proteome</keyword>
<comment type="caution">
    <text evidence="4">The sequence shown here is derived from an EMBL/GenBank/DDBJ whole genome shotgun (WGS) entry which is preliminary data.</text>
</comment>
<dbReference type="AlphaFoldDB" id="A0A3A4BG55"/>
<keyword evidence="4" id="KW-0482">Metalloprotease</keyword>
<keyword evidence="2" id="KW-0812">Transmembrane</keyword>
<feature type="transmembrane region" description="Helical" evidence="2">
    <location>
        <begin position="505"/>
        <end position="528"/>
    </location>
</feature>
<accession>A0A3A4BG55</accession>
<dbReference type="GO" id="GO:0008237">
    <property type="term" value="F:metallopeptidase activity"/>
    <property type="evidence" value="ECO:0007669"/>
    <property type="project" value="UniProtKB-KW"/>
</dbReference>
<sequence>MHEPEPPRQDPPSPDAPAGEESHPAPPARPDFAPPDGSLPYAGGGSGEPYRADAGTGRPDAPGAPGQGSPAQGAPGQGTPAQPDQATPAWALPGDPAPQAPREPYGGGPHDGDRPHQGAQPYGGPQDAAGQPHAAGQPYGGGQAYPGNAPYPAATPYPGNAYPGNAYPGNAYPGNAPHPGGQPYGGGPYAGNQPHGPYQGGPYQGGPHQQPYQRQPGQPHYPGAGPWQQWGPPPPPQPWIQSAPPGATFDHLARNPLNRWWRPVLGAVMIVVGAFVVVLALFLVAMLFAQVTGIELVTSGDRVFEEPLLDLALQLASIALLIPIVFGVTWLIQRRPVGGLTSVLYRVRWGWLLRCAGVAVIAVVLAELTRVLVYTATGEEVGDLFGWAGWGTFLPALAVVLVLVPFQAAAEEYVFRGWLLQAFGAFLRSPWAGIVVGAVPFMLLHGYEVWGKVDVFAFAVVAGWLTVRTGGLEAAIGLHVVNNIAAFLPSAAAGKLDDALIQGEVPWQAIAGTIVQLGVFSVAVILLARRGRVDVVTPRPVTAEPAAASA</sequence>
<feature type="domain" description="CAAX prenyl protease 2/Lysostaphin resistance protein A-like" evidence="3">
    <location>
        <begin position="396"/>
        <end position="484"/>
    </location>
</feature>
<evidence type="ECO:0000256" key="2">
    <source>
        <dbReference type="SAM" id="Phobius"/>
    </source>
</evidence>
<feature type="compositionally biased region" description="Low complexity" evidence="1">
    <location>
        <begin position="205"/>
        <end position="230"/>
    </location>
</feature>
<dbReference type="OrthoDB" id="2680086at2"/>
<keyword evidence="4" id="KW-0645">Protease</keyword>
<keyword evidence="4" id="KW-0378">Hydrolase</keyword>
<gene>
    <name evidence="4" type="ORF">D5H75_11875</name>
</gene>
<dbReference type="Pfam" id="PF02517">
    <property type="entry name" value="Rce1-like"/>
    <property type="match status" value="1"/>
</dbReference>
<evidence type="ECO:0000313" key="5">
    <source>
        <dbReference type="Proteomes" id="UP000265768"/>
    </source>
</evidence>
<feature type="compositionally biased region" description="Low complexity" evidence="1">
    <location>
        <begin position="145"/>
        <end position="155"/>
    </location>
</feature>